<proteinExistence type="predicted"/>
<name>A0A3Q2V1M3_HAPBU</name>
<dbReference type="STRING" id="8153.ENSHBUP00000004205"/>
<keyword evidence="2 7" id="KW-0812">Transmembrane</keyword>
<evidence type="ECO:0000313" key="10">
    <source>
        <dbReference type="Proteomes" id="UP000264840"/>
    </source>
</evidence>
<protein>
    <recommendedName>
        <fullName evidence="8">Receptor ligand binding region domain-containing protein</fullName>
    </recommendedName>
</protein>
<dbReference type="PANTHER" id="PTHR24061">
    <property type="entry name" value="CALCIUM-SENSING RECEPTOR-RELATED"/>
    <property type="match status" value="1"/>
</dbReference>
<evidence type="ECO:0000256" key="7">
    <source>
        <dbReference type="SAM" id="Phobius"/>
    </source>
</evidence>
<keyword evidence="6" id="KW-0325">Glycoprotein</keyword>
<dbReference type="GO" id="GO:0005886">
    <property type="term" value="C:plasma membrane"/>
    <property type="evidence" value="ECO:0007669"/>
    <property type="project" value="TreeGrafter"/>
</dbReference>
<dbReference type="Pfam" id="PF01094">
    <property type="entry name" value="ANF_receptor"/>
    <property type="match status" value="1"/>
</dbReference>
<evidence type="ECO:0000256" key="1">
    <source>
        <dbReference type="ARBA" id="ARBA00004141"/>
    </source>
</evidence>
<accession>A0A3Q2V1M3</accession>
<keyword evidence="5" id="KW-0675">Receptor</keyword>
<evidence type="ECO:0000256" key="2">
    <source>
        <dbReference type="ARBA" id="ARBA00022692"/>
    </source>
</evidence>
<evidence type="ECO:0000256" key="4">
    <source>
        <dbReference type="ARBA" id="ARBA00023136"/>
    </source>
</evidence>
<keyword evidence="10" id="KW-1185">Reference proteome</keyword>
<dbReference type="AlphaFoldDB" id="A0A3Q2V1M3"/>
<evidence type="ECO:0000313" key="9">
    <source>
        <dbReference type="Ensembl" id="ENSHBUP00000004205.1"/>
    </source>
</evidence>
<evidence type="ECO:0000256" key="3">
    <source>
        <dbReference type="ARBA" id="ARBA00022989"/>
    </source>
</evidence>
<dbReference type="PANTHER" id="PTHR24061:SF418">
    <property type="entry name" value="C-FAMILY ODORANT RECEPTOR OLFCQ19-RELATED"/>
    <property type="match status" value="1"/>
</dbReference>
<dbReference type="Ensembl" id="ENSHBUT00000009101.1">
    <property type="protein sequence ID" value="ENSHBUP00000004205.1"/>
    <property type="gene ID" value="ENSHBUG00000005496.1"/>
</dbReference>
<dbReference type="Proteomes" id="UP000264840">
    <property type="component" value="Unplaced"/>
</dbReference>
<dbReference type="Gene3D" id="3.40.50.2300">
    <property type="match status" value="2"/>
</dbReference>
<dbReference type="InterPro" id="IPR000337">
    <property type="entry name" value="GPCR_3"/>
</dbReference>
<dbReference type="InterPro" id="IPR028082">
    <property type="entry name" value="Peripla_BP_I"/>
</dbReference>
<keyword evidence="4 7" id="KW-0472">Membrane</keyword>
<dbReference type="InterPro" id="IPR000068">
    <property type="entry name" value="GPCR_3_Ca_sens_rcpt-rel"/>
</dbReference>
<dbReference type="PRINTS" id="PR00248">
    <property type="entry name" value="GPCRMGR"/>
</dbReference>
<dbReference type="SUPFAM" id="SSF53822">
    <property type="entry name" value="Periplasmic binding protein-like I"/>
    <property type="match status" value="1"/>
</dbReference>
<reference evidence="9" key="1">
    <citation type="submission" date="2025-08" db="UniProtKB">
        <authorList>
            <consortium name="Ensembl"/>
        </authorList>
    </citation>
    <scope>IDENTIFICATION</scope>
</reference>
<organism evidence="9 10">
    <name type="scientific">Haplochromis burtoni</name>
    <name type="common">Burton's mouthbrooder</name>
    <name type="synonym">Chromis burtoni</name>
    <dbReference type="NCBI Taxonomy" id="8153"/>
    <lineage>
        <taxon>Eukaryota</taxon>
        <taxon>Metazoa</taxon>
        <taxon>Chordata</taxon>
        <taxon>Craniata</taxon>
        <taxon>Vertebrata</taxon>
        <taxon>Euteleostomi</taxon>
        <taxon>Actinopterygii</taxon>
        <taxon>Neopterygii</taxon>
        <taxon>Teleostei</taxon>
        <taxon>Neoteleostei</taxon>
        <taxon>Acanthomorphata</taxon>
        <taxon>Ovalentaria</taxon>
        <taxon>Cichlomorphae</taxon>
        <taxon>Cichliformes</taxon>
        <taxon>Cichlidae</taxon>
        <taxon>African cichlids</taxon>
        <taxon>Pseudocrenilabrinae</taxon>
        <taxon>Haplochromini</taxon>
        <taxon>Haplochromis</taxon>
    </lineage>
</organism>
<evidence type="ECO:0000256" key="5">
    <source>
        <dbReference type="ARBA" id="ARBA00023170"/>
    </source>
</evidence>
<reference evidence="9" key="2">
    <citation type="submission" date="2025-09" db="UniProtKB">
        <authorList>
            <consortium name="Ensembl"/>
        </authorList>
    </citation>
    <scope>IDENTIFICATION</scope>
</reference>
<dbReference type="GO" id="GO:0004930">
    <property type="term" value="F:G protein-coupled receptor activity"/>
    <property type="evidence" value="ECO:0007669"/>
    <property type="project" value="InterPro"/>
</dbReference>
<comment type="subcellular location">
    <subcellularLocation>
        <location evidence="1">Membrane</location>
        <topology evidence="1">Multi-pass membrane protein</topology>
    </subcellularLocation>
</comment>
<feature type="transmembrane region" description="Helical" evidence="7">
    <location>
        <begin position="31"/>
        <end position="48"/>
    </location>
</feature>
<evidence type="ECO:0000256" key="6">
    <source>
        <dbReference type="ARBA" id="ARBA00023180"/>
    </source>
</evidence>
<sequence length="258" mass="29084">KHLLRAFLYDVLLLPWPMCLCGWCWLYSAVLLYYSIIIFLFFLLFRFYELGFRLAQTMLFAIDEINRNSNLLPNVTLGYTFYDNCVELGIAFRAALSLVSGQEEKIILDDTCVGNPPVIGIVGDSSSTPSIAISSVLGLYRVPMVSFQFNHIILPHVPVRAMINILKHFGWTWAGLLVSDDDYGFHAARALQSELSLSGEICLAYVENCIFSLCLTNIFQSYISGESVLGIHISVQICSSSTRLVGRWRSTMHWTGRT</sequence>
<feature type="domain" description="Receptor ligand binding region" evidence="8">
    <location>
        <begin position="55"/>
        <end position="208"/>
    </location>
</feature>
<evidence type="ECO:0000259" key="8">
    <source>
        <dbReference type="Pfam" id="PF01094"/>
    </source>
</evidence>
<keyword evidence="3 7" id="KW-1133">Transmembrane helix</keyword>
<dbReference type="InterPro" id="IPR001828">
    <property type="entry name" value="ANF_lig-bd_rcpt"/>
</dbReference>
<dbReference type="GeneTree" id="ENSGT00940000162782"/>